<name>A0A9D3UJE2_9ROSI</name>
<dbReference type="Proteomes" id="UP000828251">
    <property type="component" value="Unassembled WGS sequence"/>
</dbReference>
<dbReference type="AlphaFoldDB" id="A0A9D3UJE2"/>
<dbReference type="EMBL" id="JAIQCV010000011">
    <property type="protein sequence ID" value="KAH1046317.1"/>
    <property type="molecule type" value="Genomic_DNA"/>
</dbReference>
<proteinExistence type="predicted"/>
<evidence type="ECO:0000256" key="1">
    <source>
        <dbReference type="SAM" id="MobiDB-lite"/>
    </source>
</evidence>
<organism evidence="2 3">
    <name type="scientific">Gossypium stocksii</name>
    <dbReference type="NCBI Taxonomy" id="47602"/>
    <lineage>
        <taxon>Eukaryota</taxon>
        <taxon>Viridiplantae</taxon>
        <taxon>Streptophyta</taxon>
        <taxon>Embryophyta</taxon>
        <taxon>Tracheophyta</taxon>
        <taxon>Spermatophyta</taxon>
        <taxon>Magnoliopsida</taxon>
        <taxon>eudicotyledons</taxon>
        <taxon>Gunneridae</taxon>
        <taxon>Pentapetalae</taxon>
        <taxon>rosids</taxon>
        <taxon>malvids</taxon>
        <taxon>Malvales</taxon>
        <taxon>Malvaceae</taxon>
        <taxon>Malvoideae</taxon>
        <taxon>Gossypium</taxon>
    </lineage>
</organism>
<comment type="caution">
    <text evidence="2">The sequence shown here is derived from an EMBL/GenBank/DDBJ whole genome shotgun (WGS) entry which is preliminary data.</text>
</comment>
<keyword evidence="3" id="KW-1185">Reference proteome</keyword>
<feature type="compositionally biased region" description="Polar residues" evidence="1">
    <location>
        <begin position="10"/>
        <end position="19"/>
    </location>
</feature>
<dbReference type="OrthoDB" id="10427736at2759"/>
<accession>A0A9D3UJE2</accession>
<sequence length="89" mass="10314">MPPRMKKQAKSQPEPSPSSDLKKWVNKEIRKCISNIKVGIYFPHLITDLCHRVGMVMGPIEQFHNPTTSIIGDNPMQQFQELQRKQIQD</sequence>
<gene>
    <name evidence="2" type="ORF">J1N35_037101</name>
</gene>
<protein>
    <submittedName>
        <fullName evidence="2">Uncharacterized protein</fullName>
    </submittedName>
</protein>
<evidence type="ECO:0000313" key="2">
    <source>
        <dbReference type="EMBL" id="KAH1046317.1"/>
    </source>
</evidence>
<evidence type="ECO:0000313" key="3">
    <source>
        <dbReference type="Proteomes" id="UP000828251"/>
    </source>
</evidence>
<reference evidence="2 3" key="1">
    <citation type="journal article" date="2021" name="Plant Biotechnol. J.">
        <title>Multi-omics assisted identification of the key and species-specific regulatory components of drought-tolerant mechanisms in Gossypium stocksii.</title>
        <authorList>
            <person name="Yu D."/>
            <person name="Ke L."/>
            <person name="Zhang D."/>
            <person name="Wu Y."/>
            <person name="Sun Y."/>
            <person name="Mei J."/>
            <person name="Sun J."/>
            <person name="Sun Y."/>
        </authorList>
    </citation>
    <scope>NUCLEOTIDE SEQUENCE [LARGE SCALE GENOMIC DNA]</scope>
    <source>
        <strain evidence="3">cv. E1</strain>
        <tissue evidence="2">Leaf</tissue>
    </source>
</reference>
<feature type="region of interest" description="Disordered" evidence="1">
    <location>
        <begin position="1"/>
        <end position="22"/>
    </location>
</feature>